<dbReference type="SUPFAM" id="SSF161098">
    <property type="entry name" value="MetI-like"/>
    <property type="match status" value="1"/>
</dbReference>
<evidence type="ECO:0000313" key="10">
    <source>
        <dbReference type="Proteomes" id="UP000823902"/>
    </source>
</evidence>
<feature type="transmembrane region" description="Helical" evidence="7">
    <location>
        <begin position="251"/>
        <end position="270"/>
    </location>
</feature>
<dbReference type="Proteomes" id="UP000823902">
    <property type="component" value="Unassembled WGS sequence"/>
</dbReference>
<protein>
    <submittedName>
        <fullName evidence="9">Sugar ABC transporter permease</fullName>
    </submittedName>
</protein>
<dbReference type="InterPro" id="IPR000515">
    <property type="entry name" value="MetI-like"/>
</dbReference>
<comment type="subcellular location">
    <subcellularLocation>
        <location evidence="1 7">Cell membrane</location>
        <topology evidence="1 7">Multi-pass membrane protein</topology>
    </subcellularLocation>
</comment>
<evidence type="ECO:0000256" key="6">
    <source>
        <dbReference type="ARBA" id="ARBA00023136"/>
    </source>
</evidence>
<keyword evidence="2 7" id="KW-0813">Transport</keyword>
<dbReference type="AlphaFoldDB" id="A0A9D2Q5T9"/>
<feature type="transmembrane region" description="Helical" evidence="7">
    <location>
        <begin position="103"/>
        <end position="123"/>
    </location>
</feature>
<organism evidence="9 10">
    <name type="scientific">Candidatus Mediterraneibacter faecavium</name>
    <dbReference type="NCBI Taxonomy" id="2838668"/>
    <lineage>
        <taxon>Bacteria</taxon>
        <taxon>Bacillati</taxon>
        <taxon>Bacillota</taxon>
        <taxon>Clostridia</taxon>
        <taxon>Lachnospirales</taxon>
        <taxon>Lachnospiraceae</taxon>
        <taxon>Mediterraneibacter</taxon>
    </lineage>
</organism>
<sequence length="280" mass="31577">MEKAVKRYMPIFVLPTFFAFILGFIIPFIMGIWLSFCEFTTVTDAKFVGISNYIEALKDTVFRHSFWYTCLFAAVSLIVINVFAFALAMALTQKMKGTNIFRTIFFMPNLIGGIVLGYIWQLIFNGILAKYQTALGLNEWYGFWGLIILVSWQQIGYMMIIYIAGLQSIPGDVMEAAQIDGASGIQRLFRVTIPMMMPSITICMFLSITNGFKLFDQNLSLTAGEPSKMSEMMALNIFNTFYGRTGWEGVGQAKAVIFFVIVVGIGLIQLRATRSKEVQQ</sequence>
<name>A0A9D2Q5T9_9FIRM</name>
<dbReference type="CDD" id="cd06261">
    <property type="entry name" value="TM_PBP2"/>
    <property type="match status" value="1"/>
</dbReference>
<dbReference type="PROSITE" id="PS50928">
    <property type="entry name" value="ABC_TM1"/>
    <property type="match status" value="1"/>
</dbReference>
<keyword evidence="6 7" id="KW-0472">Membrane</keyword>
<dbReference type="GO" id="GO:0005886">
    <property type="term" value="C:plasma membrane"/>
    <property type="evidence" value="ECO:0007669"/>
    <property type="project" value="UniProtKB-SubCell"/>
</dbReference>
<dbReference type="EMBL" id="DWVY01000004">
    <property type="protein sequence ID" value="HJC73458.1"/>
    <property type="molecule type" value="Genomic_DNA"/>
</dbReference>
<keyword evidence="5 7" id="KW-1133">Transmembrane helix</keyword>
<feature type="transmembrane region" description="Helical" evidence="7">
    <location>
        <begin position="66"/>
        <end position="91"/>
    </location>
</feature>
<evidence type="ECO:0000259" key="8">
    <source>
        <dbReference type="PROSITE" id="PS50928"/>
    </source>
</evidence>
<feature type="domain" description="ABC transmembrane type-1" evidence="8">
    <location>
        <begin position="66"/>
        <end position="269"/>
    </location>
</feature>
<dbReference type="Pfam" id="PF00528">
    <property type="entry name" value="BPD_transp_1"/>
    <property type="match status" value="1"/>
</dbReference>
<evidence type="ECO:0000256" key="4">
    <source>
        <dbReference type="ARBA" id="ARBA00022692"/>
    </source>
</evidence>
<evidence type="ECO:0000256" key="5">
    <source>
        <dbReference type="ARBA" id="ARBA00022989"/>
    </source>
</evidence>
<evidence type="ECO:0000256" key="7">
    <source>
        <dbReference type="RuleBase" id="RU363032"/>
    </source>
</evidence>
<proteinExistence type="inferred from homology"/>
<dbReference type="InterPro" id="IPR035906">
    <property type="entry name" value="MetI-like_sf"/>
</dbReference>
<keyword evidence="4 7" id="KW-0812">Transmembrane</keyword>
<feature type="transmembrane region" description="Helical" evidence="7">
    <location>
        <begin position="143"/>
        <end position="166"/>
    </location>
</feature>
<keyword evidence="3" id="KW-1003">Cell membrane</keyword>
<dbReference type="GO" id="GO:0055085">
    <property type="term" value="P:transmembrane transport"/>
    <property type="evidence" value="ECO:0007669"/>
    <property type="project" value="InterPro"/>
</dbReference>
<comment type="caution">
    <text evidence="9">The sequence shown here is derived from an EMBL/GenBank/DDBJ whole genome shotgun (WGS) entry which is preliminary data.</text>
</comment>
<gene>
    <name evidence="9" type="ORF">H9697_00680</name>
</gene>
<dbReference type="Gene3D" id="1.10.3720.10">
    <property type="entry name" value="MetI-like"/>
    <property type="match status" value="1"/>
</dbReference>
<reference evidence="9" key="1">
    <citation type="journal article" date="2021" name="PeerJ">
        <title>Extensive microbial diversity within the chicken gut microbiome revealed by metagenomics and culture.</title>
        <authorList>
            <person name="Gilroy R."/>
            <person name="Ravi A."/>
            <person name="Getino M."/>
            <person name="Pursley I."/>
            <person name="Horton D.L."/>
            <person name="Alikhan N.F."/>
            <person name="Baker D."/>
            <person name="Gharbi K."/>
            <person name="Hall N."/>
            <person name="Watson M."/>
            <person name="Adriaenssens E.M."/>
            <person name="Foster-Nyarko E."/>
            <person name="Jarju S."/>
            <person name="Secka A."/>
            <person name="Antonio M."/>
            <person name="Oren A."/>
            <person name="Chaudhuri R.R."/>
            <person name="La Ragione R."/>
            <person name="Hildebrand F."/>
            <person name="Pallen M.J."/>
        </authorList>
    </citation>
    <scope>NUCLEOTIDE SEQUENCE</scope>
    <source>
        <strain evidence="9">CHK196-7946</strain>
    </source>
</reference>
<evidence type="ECO:0000256" key="1">
    <source>
        <dbReference type="ARBA" id="ARBA00004651"/>
    </source>
</evidence>
<accession>A0A9D2Q5T9</accession>
<reference evidence="9" key="2">
    <citation type="submission" date="2021-04" db="EMBL/GenBank/DDBJ databases">
        <authorList>
            <person name="Gilroy R."/>
        </authorList>
    </citation>
    <scope>NUCLEOTIDE SEQUENCE</scope>
    <source>
        <strain evidence="9">CHK196-7946</strain>
    </source>
</reference>
<dbReference type="PANTHER" id="PTHR30193">
    <property type="entry name" value="ABC TRANSPORTER PERMEASE PROTEIN"/>
    <property type="match status" value="1"/>
</dbReference>
<dbReference type="PANTHER" id="PTHR30193:SF37">
    <property type="entry name" value="INNER MEMBRANE ABC TRANSPORTER PERMEASE PROTEIN YCJO"/>
    <property type="match status" value="1"/>
</dbReference>
<evidence type="ECO:0000313" key="9">
    <source>
        <dbReference type="EMBL" id="HJC73458.1"/>
    </source>
</evidence>
<feature type="transmembrane region" description="Helical" evidence="7">
    <location>
        <begin position="187"/>
        <end position="208"/>
    </location>
</feature>
<evidence type="ECO:0000256" key="3">
    <source>
        <dbReference type="ARBA" id="ARBA00022475"/>
    </source>
</evidence>
<feature type="transmembrane region" description="Helical" evidence="7">
    <location>
        <begin position="12"/>
        <end position="36"/>
    </location>
</feature>
<comment type="similarity">
    <text evidence="7">Belongs to the binding-protein-dependent transport system permease family.</text>
</comment>
<dbReference type="InterPro" id="IPR051393">
    <property type="entry name" value="ABC_transporter_permease"/>
</dbReference>
<evidence type="ECO:0000256" key="2">
    <source>
        <dbReference type="ARBA" id="ARBA00022448"/>
    </source>
</evidence>